<evidence type="ECO:0000313" key="3">
    <source>
        <dbReference type="Proteomes" id="UP000219993"/>
    </source>
</evidence>
<dbReference type="Pfam" id="PF09361">
    <property type="entry name" value="Phasin_2"/>
    <property type="match status" value="1"/>
</dbReference>
<dbReference type="KEGG" id="hbe:BEI_3040"/>
<sequence>MTKATTAKTNEQFESLFVKPLQAYGALNLEVAEKLVATQFDVVQAVSETTLAQARAWLSVQDPEGFKQAMEGQQKAAQALGERLKADSETLMSLGQDYVQKGQKLVEDQVKAAGTR</sequence>
<keyword evidence="3" id="KW-1185">Reference proteome</keyword>
<name>A0A291PAW3_9GAMM</name>
<feature type="domain" description="Phasin" evidence="1">
    <location>
        <begin position="18"/>
        <end position="110"/>
    </location>
</feature>
<accession>A0A291PAW3</accession>
<evidence type="ECO:0000313" key="2">
    <source>
        <dbReference type="EMBL" id="ATJ84027.1"/>
    </source>
</evidence>
<proteinExistence type="predicted"/>
<reference evidence="2 3" key="1">
    <citation type="journal article" date="2017" name="Sci. Rep.">
        <title>Revealing the Saline Adaptation Strategies of the Halophilic Bacterium Halomonas beimenensis through High-throughput Omics and Transposon Mutagenesis Approaches.</title>
        <authorList>
            <person name="Chen Y.H."/>
            <person name="Lin S.S."/>
            <person name="Shyu Y.T."/>
        </authorList>
    </citation>
    <scope>NUCLEOTIDE SEQUENCE [LARGE SCALE GENOMIC DNA]</scope>
    <source>
        <strain evidence="2 3">NTU-111</strain>
    </source>
</reference>
<dbReference type="OrthoDB" id="8611311at2"/>
<dbReference type="Proteomes" id="UP000219993">
    <property type="component" value="Chromosome"/>
</dbReference>
<gene>
    <name evidence="2" type="ORF">BEI_3040</name>
</gene>
<protein>
    <recommendedName>
        <fullName evidence="1">Phasin domain-containing protein</fullName>
    </recommendedName>
</protein>
<dbReference type="AlphaFoldDB" id="A0A291PAW3"/>
<evidence type="ECO:0000259" key="1">
    <source>
        <dbReference type="Pfam" id="PF09361"/>
    </source>
</evidence>
<dbReference type="InterPro" id="IPR018968">
    <property type="entry name" value="Phasin"/>
</dbReference>
<dbReference type="EMBL" id="CP021435">
    <property type="protein sequence ID" value="ATJ84027.1"/>
    <property type="molecule type" value="Genomic_DNA"/>
</dbReference>
<dbReference type="RefSeq" id="WP_097790274.1">
    <property type="nucleotide sequence ID" value="NZ_BAAADT010000037.1"/>
</dbReference>
<organism evidence="2 3">
    <name type="scientific">Halomonas beimenensis</name>
    <dbReference type="NCBI Taxonomy" id="475662"/>
    <lineage>
        <taxon>Bacteria</taxon>
        <taxon>Pseudomonadati</taxon>
        <taxon>Pseudomonadota</taxon>
        <taxon>Gammaproteobacteria</taxon>
        <taxon>Oceanospirillales</taxon>
        <taxon>Halomonadaceae</taxon>
        <taxon>Halomonas</taxon>
    </lineage>
</organism>